<dbReference type="AlphaFoldDB" id="A0A8H9I5E5"/>
<name>A0A8H9I5E5_KITAU</name>
<sequence length="79" mass="8401">MKAELTAVNSEAGELCRWGGHVEGLRRKRGDAAGKLGASLLDRHSVDVGTIRDRPTGPGIQSGPGRARRRLMADSGSYD</sequence>
<dbReference type="Proteomes" id="UP000610124">
    <property type="component" value="Unassembled WGS sequence"/>
</dbReference>
<comment type="caution">
    <text evidence="2">The sequence shown here is derived from an EMBL/GenBank/DDBJ whole genome shotgun (WGS) entry which is preliminary data.</text>
</comment>
<feature type="region of interest" description="Disordered" evidence="1">
    <location>
        <begin position="47"/>
        <end position="79"/>
    </location>
</feature>
<organism evidence="2 3">
    <name type="scientific">Kitasatospora aureofaciens</name>
    <name type="common">Streptomyces aureofaciens</name>
    <dbReference type="NCBI Taxonomy" id="1894"/>
    <lineage>
        <taxon>Bacteria</taxon>
        <taxon>Bacillati</taxon>
        <taxon>Actinomycetota</taxon>
        <taxon>Actinomycetes</taxon>
        <taxon>Kitasatosporales</taxon>
        <taxon>Streptomycetaceae</taxon>
        <taxon>Kitasatospora</taxon>
    </lineage>
</organism>
<protein>
    <submittedName>
        <fullName evidence="2">Uncharacterized protein</fullName>
    </submittedName>
</protein>
<evidence type="ECO:0000313" key="2">
    <source>
        <dbReference type="EMBL" id="GGV05889.1"/>
    </source>
</evidence>
<proteinExistence type="predicted"/>
<dbReference type="EMBL" id="BMUB01000038">
    <property type="protein sequence ID" value="GGV05889.1"/>
    <property type="molecule type" value="Genomic_DNA"/>
</dbReference>
<accession>A0A8H9I5E5</accession>
<reference evidence="2" key="1">
    <citation type="journal article" date="2014" name="Int. J. Syst. Evol. Microbiol.">
        <title>Complete genome sequence of Corynebacterium casei LMG S-19264T (=DSM 44701T), isolated from a smear-ripened cheese.</title>
        <authorList>
            <consortium name="US DOE Joint Genome Institute (JGI-PGF)"/>
            <person name="Walter F."/>
            <person name="Albersmeier A."/>
            <person name="Kalinowski J."/>
            <person name="Ruckert C."/>
        </authorList>
    </citation>
    <scope>NUCLEOTIDE SEQUENCE</scope>
    <source>
        <strain evidence="2">JCM 4434</strain>
    </source>
</reference>
<evidence type="ECO:0000256" key="1">
    <source>
        <dbReference type="SAM" id="MobiDB-lite"/>
    </source>
</evidence>
<reference evidence="2" key="2">
    <citation type="submission" date="2020-09" db="EMBL/GenBank/DDBJ databases">
        <authorList>
            <person name="Sun Q."/>
            <person name="Ohkuma M."/>
        </authorList>
    </citation>
    <scope>NUCLEOTIDE SEQUENCE</scope>
    <source>
        <strain evidence="2">JCM 4434</strain>
    </source>
</reference>
<evidence type="ECO:0000313" key="3">
    <source>
        <dbReference type="Proteomes" id="UP000610124"/>
    </source>
</evidence>
<gene>
    <name evidence="2" type="ORF">GCM10010502_71010</name>
</gene>